<gene>
    <name evidence="2" type="ORF">TARUN_6421</name>
</gene>
<comment type="caution">
    <text evidence="2">The sequence shown here is derived from an EMBL/GenBank/DDBJ whole genome shotgun (WGS) entry which is preliminary data.</text>
</comment>
<dbReference type="EMBL" id="PXOA01000408">
    <property type="protein sequence ID" value="RFU75820.1"/>
    <property type="molecule type" value="Genomic_DNA"/>
</dbReference>
<accession>A0A395NIE8</accession>
<reference evidence="2 3" key="1">
    <citation type="journal article" date="2018" name="PLoS Pathog.">
        <title>Evolution of structural diversity of trichothecenes, a family of toxins produced by plant pathogenic and entomopathogenic fungi.</title>
        <authorList>
            <person name="Proctor R.H."/>
            <person name="McCormick S.P."/>
            <person name="Kim H.S."/>
            <person name="Cardoza R.E."/>
            <person name="Stanley A.M."/>
            <person name="Lindo L."/>
            <person name="Kelly A."/>
            <person name="Brown D.W."/>
            <person name="Lee T."/>
            <person name="Vaughan M.M."/>
            <person name="Alexander N.J."/>
            <person name="Busman M."/>
            <person name="Gutierrez S."/>
        </authorList>
    </citation>
    <scope>NUCLEOTIDE SEQUENCE [LARGE SCALE GENOMIC DNA]</scope>
    <source>
        <strain evidence="2 3">IBT 40837</strain>
    </source>
</reference>
<protein>
    <submittedName>
        <fullName evidence="2">Uncharacterized protein</fullName>
    </submittedName>
</protein>
<proteinExistence type="predicted"/>
<organism evidence="2 3">
    <name type="scientific">Trichoderma arundinaceum</name>
    <dbReference type="NCBI Taxonomy" id="490622"/>
    <lineage>
        <taxon>Eukaryota</taxon>
        <taxon>Fungi</taxon>
        <taxon>Dikarya</taxon>
        <taxon>Ascomycota</taxon>
        <taxon>Pezizomycotina</taxon>
        <taxon>Sordariomycetes</taxon>
        <taxon>Hypocreomycetidae</taxon>
        <taxon>Hypocreales</taxon>
        <taxon>Hypocreaceae</taxon>
        <taxon>Trichoderma</taxon>
    </lineage>
</organism>
<name>A0A395NIE8_TRIAR</name>
<dbReference type="Proteomes" id="UP000266272">
    <property type="component" value="Unassembled WGS sequence"/>
</dbReference>
<sequence>MHILAISTSHLSVAEILNHPATTASTSATSPAATAAAEAALQNGTGTEDERDVKQHSPGGPAVSSCLLSRNNVVLSFCLPKSIPWGREIHLVDASISSAISLSLFSSLPFSPLPQQQQQKQQQQQHPMPDYNRRYYRLLARHLRSAAYAAVAAEAALQNGTGTEDEVILAIRAEIAAMRAVPAQLELADFADAVADTL</sequence>
<keyword evidence="3" id="KW-1185">Reference proteome</keyword>
<dbReference type="AlphaFoldDB" id="A0A395NIE8"/>
<evidence type="ECO:0000313" key="2">
    <source>
        <dbReference type="EMBL" id="RFU75820.1"/>
    </source>
</evidence>
<evidence type="ECO:0000313" key="3">
    <source>
        <dbReference type="Proteomes" id="UP000266272"/>
    </source>
</evidence>
<evidence type="ECO:0000256" key="1">
    <source>
        <dbReference type="SAM" id="MobiDB-lite"/>
    </source>
</evidence>
<feature type="region of interest" description="Disordered" evidence="1">
    <location>
        <begin position="35"/>
        <end position="61"/>
    </location>
</feature>